<protein>
    <submittedName>
        <fullName evidence="2">Uncharacterized protein</fullName>
    </submittedName>
</protein>
<evidence type="ECO:0000313" key="2">
    <source>
        <dbReference type="EMBL" id="ODA36261.1"/>
    </source>
</evidence>
<evidence type="ECO:0000313" key="3">
    <source>
        <dbReference type="Proteomes" id="UP000094936"/>
    </source>
</evidence>
<keyword evidence="1" id="KW-1133">Transmembrane helix</keyword>
<accession>A0A1C3ESN7</accession>
<reference evidence="2 3" key="1">
    <citation type="submission" date="2016-05" db="EMBL/GenBank/DDBJ databases">
        <title>Genomic Taxonomy of the Vibrionaceae.</title>
        <authorList>
            <person name="Gomez-Gil B."/>
            <person name="Enciso-Ibarra J."/>
        </authorList>
    </citation>
    <scope>NUCLEOTIDE SEQUENCE [LARGE SCALE GENOMIC DNA]</scope>
    <source>
        <strain evidence="2 3">CAIM 1920</strain>
    </source>
</reference>
<dbReference type="EMBL" id="LYBM01000001">
    <property type="protein sequence ID" value="ODA36261.1"/>
    <property type="molecule type" value="Genomic_DNA"/>
</dbReference>
<keyword evidence="3" id="KW-1185">Reference proteome</keyword>
<dbReference type="AlphaFoldDB" id="A0A1C3ESN7"/>
<comment type="caution">
    <text evidence="2">The sequence shown here is derived from an EMBL/GenBank/DDBJ whole genome shotgun (WGS) entry which is preliminary data.</text>
</comment>
<proteinExistence type="predicted"/>
<feature type="transmembrane region" description="Helical" evidence="1">
    <location>
        <begin position="13"/>
        <end position="33"/>
    </location>
</feature>
<dbReference type="Proteomes" id="UP000094936">
    <property type="component" value="Unassembled WGS sequence"/>
</dbReference>
<organism evidence="2 3">
    <name type="scientific">Veronia pacifica</name>
    <dbReference type="NCBI Taxonomy" id="1080227"/>
    <lineage>
        <taxon>Bacteria</taxon>
        <taxon>Pseudomonadati</taxon>
        <taxon>Pseudomonadota</taxon>
        <taxon>Gammaproteobacteria</taxon>
        <taxon>Vibrionales</taxon>
        <taxon>Vibrionaceae</taxon>
        <taxon>Veronia</taxon>
    </lineage>
</organism>
<name>A0A1C3ESN7_9GAMM</name>
<keyword evidence="1" id="KW-0472">Membrane</keyword>
<gene>
    <name evidence="2" type="ORF">A8L45_01285</name>
</gene>
<feature type="transmembrane region" description="Helical" evidence="1">
    <location>
        <begin position="45"/>
        <end position="65"/>
    </location>
</feature>
<keyword evidence="1" id="KW-0812">Transmembrane</keyword>
<sequence length="105" mass="11450">MAWRRSQILAMHYIGQIVGILLNTLGVINLVCIQGVMAKKILKSPGFGMLSTVIFLFSVGVFTSINSVDGDVVFEPYIAQAAQKIKKGSQSPLSTSLLRKKLKKP</sequence>
<dbReference type="RefSeq" id="WP_068898398.1">
    <property type="nucleotide sequence ID" value="NZ_JBHUIF010000002.1"/>
</dbReference>
<evidence type="ECO:0000256" key="1">
    <source>
        <dbReference type="SAM" id="Phobius"/>
    </source>
</evidence>